<keyword evidence="2" id="KW-1185">Reference proteome</keyword>
<evidence type="ECO:0000313" key="2">
    <source>
        <dbReference type="Proteomes" id="UP000241639"/>
    </source>
</evidence>
<gene>
    <name evidence="1" type="ORF">C8J48_2796</name>
</gene>
<name>A0A2T4Z3L2_9BACL</name>
<organism evidence="1 2">
    <name type="scientific">Desmospora activa DSM 45169</name>
    <dbReference type="NCBI Taxonomy" id="1121389"/>
    <lineage>
        <taxon>Bacteria</taxon>
        <taxon>Bacillati</taxon>
        <taxon>Bacillota</taxon>
        <taxon>Bacilli</taxon>
        <taxon>Bacillales</taxon>
        <taxon>Thermoactinomycetaceae</taxon>
        <taxon>Desmospora</taxon>
    </lineage>
</organism>
<comment type="caution">
    <text evidence="1">The sequence shown here is derived from an EMBL/GenBank/DDBJ whole genome shotgun (WGS) entry which is preliminary data.</text>
</comment>
<protein>
    <submittedName>
        <fullName evidence="1">Uncharacterized protein</fullName>
    </submittedName>
</protein>
<dbReference type="EMBL" id="PZZP01000002">
    <property type="protein sequence ID" value="PTM56474.1"/>
    <property type="molecule type" value="Genomic_DNA"/>
</dbReference>
<evidence type="ECO:0000313" key="1">
    <source>
        <dbReference type="EMBL" id="PTM56474.1"/>
    </source>
</evidence>
<reference evidence="1 2" key="1">
    <citation type="submission" date="2018-04" db="EMBL/GenBank/DDBJ databases">
        <title>Genomic Encyclopedia of Archaeal and Bacterial Type Strains, Phase II (KMG-II): from individual species to whole genera.</title>
        <authorList>
            <person name="Goeker M."/>
        </authorList>
    </citation>
    <scope>NUCLEOTIDE SEQUENCE [LARGE SCALE GENOMIC DNA]</scope>
    <source>
        <strain evidence="1 2">DSM 45169</strain>
    </source>
</reference>
<dbReference type="AlphaFoldDB" id="A0A2T4Z3L2"/>
<proteinExistence type="predicted"/>
<dbReference type="Proteomes" id="UP000241639">
    <property type="component" value="Unassembled WGS sequence"/>
</dbReference>
<dbReference type="RefSeq" id="WP_107727813.1">
    <property type="nucleotide sequence ID" value="NZ_PZZP01000002.1"/>
</dbReference>
<sequence length="193" mass="23148">MKYFRIEHKNGFREWVVAKDQTQAIAYVEKERFHGEDFSYTDVKAVEEEVEWMVHRDSYTDWPFTVERVSFAEWAATLTEPVYMKSSADTWGHWFEPVYINGVKKMVEFSSGIYEDDEERVCLVWETEEGREWEECARLLAVCTCFDQAKEILKERASFSWVQSANGIRERTYGTSDWHQYDYLFEMRMLNDL</sequence>
<accession>A0A2T4Z3L2</accession>